<keyword evidence="2" id="KW-1185">Reference proteome</keyword>
<dbReference type="Proteomes" id="UP000032304">
    <property type="component" value="Chromosome 9"/>
</dbReference>
<reference evidence="1 2" key="1">
    <citation type="journal article" date="2012" name="Nature">
        <title>Repeated polyploidization of Gossypium genomes and the evolution of spinnable cotton fibres.</title>
        <authorList>
            <person name="Paterson A.H."/>
            <person name="Wendel J.F."/>
            <person name="Gundlach H."/>
            <person name="Guo H."/>
            <person name="Jenkins J."/>
            <person name="Jin D."/>
            <person name="Llewellyn D."/>
            <person name="Showmaker K.C."/>
            <person name="Shu S."/>
            <person name="Udall J."/>
            <person name="Yoo M.J."/>
            <person name="Byers R."/>
            <person name="Chen W."/>
            <person name="Doron-Faigenboim A."/>
            <person name="Duke M.V."/>
            <person name="Gong L."/>
            <person name="Grimwood J."/>
            <person name="Grover C."/>
            <person name="Grupp K."/>
            <person name="Hu G."/>
            <person name="Lee T.H."/>
            <person name="Li J."/>
            <person name="Lin L."/>
            <person name="Liu T."/>
            <person name="Marler B.S."/>
            <person name="Page J.T."/>
            <person name="Roberts A.W."/>
            <person name="Romanel E."/>
            <person name="Sanders W.S."/>
            <person name="Szadkowski E."/>
            <person name="Tan X."/>
            <person name="Tang H."/>
            <person name="Xu C."/>
            <person name="Wang J."/>
            <person name="Wang Z."/>
            <person name="Zhang D."/>
            <person name="Zhang L."/>
            <person name="Ashrafi H."/>
            <person name="Bedon F."/>
            <person name="Bowers J.E."/>
            <person name="Brubaker C.L."/>
            <person name="Chee P.W."/>
            <person name="Das S."/>
            <person name="Gingle A.R."/>
            <person name="Haigler C.H."/>
            <person name="Harker D."/>
            <person name="Hoffmann L.V."/>
            <person name="Hovav R."/>
            <person name="Jones D.C."/>
            <person name="Lemke C."/>
            <person name="Mansoor S."/>
            <person name="ur Rahman M."/>
            <person name="Rainville L.N."/>
            <person name="Rambani A."/>
            <person name="Reddy U.K."/>
            <person name="Rong J.K."/>
            <person name="Saranga Y."/>
            <person name="Scheffler B.E."/>
            <person name="Scheffler J.A."/>
            <person name="Stelly D.M."/>
            <person name="Triplett B.A."/>
            <person name="Van Deynze A."/>
            <person name="Vaslin M.F."/>
            <person name="Waghmare V.N."/>
            <person name="Walford S.A."/>
            <person name="Wright R.J."/>
            <person name="Zaki E.A."/>
            <person name="Zhang T."/>
            <person name="Dennis E.S."/>
            <person name="Mayer K.F."/>
            <person name="Peterson D.G."/>
            <person name="Rokhsar D.S."/>
            <person name="Wang X."/>
            <person name="Schmutz J."/>
        </authorList>
    </citation>
    <scope>NUCLEOTIDE SEQUENCE [LARGE SCALE GENOMIC DNA]</scope>
</reference>
<proteinExistence type="predicted"/>
<organism evidence="1 2">
    <name type="scientific">Gossypium raimondii</name>
    <name type="common">Peruvian cotton</name>
    <name type="synonym">Gossypium klotzschianum subsp. raimondii</name>
    <dbReference type="NCBI Taxonomy" id="29730"/>
    <lineage>
        <taxon>Eukaryota</taxon>
        <taxon>Viridiplantae</taxon>
        <taxon>Streptophyta</taxon>
        <taxon>Embryophyta</taxon>
        <taxon>Tracheophyta</taxon>
        <taxon>Spermatophyta</taxon>
        <taxon>Magnoliopsida</taxon>
        <taxon>eudicotyledons</taxon>
        <taxon>Gunneridae</taxon>
        <taxon>Pentapetalae</taxon>
        <taxon>rosids</taxon>
        <taxon>malvids</taxon>
        <taxon>Malvales</taxon>
        <taxon>Malvaceae</taxon>
        <taxon>Malvoideae</taxon>
        <taxon>Gossypium</taxon>
    </lineage>
</organism>
<evidence type="ECO:0000313" key="2">
    <source>
        <dbReference type="Proteomes" id="UP000032304"/>
    </source>
</evidence>
<gene>
    <name evidence="1" type="ORF">B456_009G051400</name>
</gene>
<accession>A0A0D2TJS8</accession>
<dbReference type="AlphaFoldDB" id="A0A0D2TJS8"/>
<evidence type="ECO:0000313" key="1">
    <source>
        <dbReference type="EMBL" id="KJB54841.1"/>
    </source>
</evidence>
<name>A0A0D2TJS8_GOSRA</name>
<dbReference type="Gramene" id="KJB54841">
    <property type="protein sequence ID" value="KJB54841"/>
    <property type="gene ID" value="B456_009G051400"/>
</dbReference>
<sequence length="128" mass="14570">MRRSVEGWTTSFAASTSFTVPFSFKRSVRLPCLQWGTGSGVYGMLVRTCGIIKAKHNMMKLRKKRYGSDGKQHLQVRGKQPFLSTYYFFYNNKIGKGPKLLIPKGTTKTNVIVTLFQVKKGETKSYFV</sequence>
<dbReference type="EMBL" id="CM001748">
    <property type="protein sequence ID" value="KJB54841.1"/>
    <property type="molecule type" value="Genomic_DNA"/>
</dbReference>
<protein>
    <submittedName>
        <fullName evidence="1">Uncharacterized protein</fullName>
    </submittedName>
</protein>